<evidence type="ECO:0000259" key="1">
    <source>
        <dbReference type="Pfam" id="PF02771"/>
    </source>
</evidence>
<dbReference type="GO" id="GO:0050660">
    <property type="term" value="F:flavin adenine dinucleotide binding"/>
    <property type="evidence" value="ECO:0007669"/>
    <property type="project" value="InterPro"/>
</dbReference>
<dbReference type="HOGENOM" id="CLU_2627895_0_0_6"/>
<reference evidence="2 3" key="1">
    <citation type="journal article" date="2011" name="PLoS Pathog.">
        <title>Dynamic evolution of pathogenicity revealed by sequencing and comparative genomics of 19 Pseudomonas syringae isolates.</title>
        <authorList>
            <person name="Baltrus D.A."/>
            <person name="Nishimura M.T."/>
            <person name="Romanchuk A."/>
            <person name="Chang J.H."/>
            <person name="Mukhtar M.S."/>
            <person name="Cherkis K."/>
            <person name="Roach J."/>
            <person name="Grant S.R."/>
            <person name="Jones C.D."/>
            <person name="Dangl J.L."/>
        </authorList>
    </citation>
    <scope>NUCLEOTIDE SEQUENCE [LARGE SCALE GENOMIC DNA]</scope>
    <source>
        <strain evidence="2 3">1704B</strain>
    </source>
</reference>
<evidence type="ECO:0000313" key="3">
    <source>
        <dbReference type="Proteomes" id="UP000004986"/>
    </source>
</evidence>
<dbReference type="GO" id="GO:0003995">
    <property type="term" value="F:acyl-CoA dehydrogenase activity"/>
    <property type="evidence" value="ECO:0007669"/>
    <property type="project" value="TreeGrafter"/>
</dbReference>
<dbReference type="Pfam" id="PF02771">
    <property type="entry name" value="Acyl-CoA_dh_N"/>
    <property type="match status" value="1"/>
</dbReference>
<dbReference type="GO" id="GO:0006552">
    <property type="term" value="P:L-leucine catabolic process"/>
    <property type="evidence" value="ECO:0007669"/>
    <property type="project" value="TreeGrafter"/>
</dbReference>
<feature type="domain" description="Acyl-CoA dehydrogenase/oxidase N-terminal" evidence="1">
    <location>
        <begin position="12"/>
        <end position="78"/>
    </location>
</feature>
<accession>F3GK83</accession>
<proteinExistence type="predicted"/>
<dbReference type="InterPro" id="IPR013786">
    <property type="entry name" value="AcylCoA_DH/ox_N"/>
</dbReference>
<organism evidence="2 3">
    <name type="scientific">Pseudomonas syringae pv. pisi str. 1704B</name>
    <dbReference type="NCBI Taxonomy" id="629263"/>
    <lineage>
        <taxon>Bacteria</taxon>
        <taxon>Pseudomonadati</taxon>
        <taxon>Pseudomonadota</taxon>
        <taxon>Gammaproteobacteria</taxon>
        <taxon>Pseudomonadales</taxon>
        <taxon>Pseudomonadaceae</taxon>
        <taxon>Pseudomonas</taxon>
        <taxon>Pseudomonas syringae</taxon>
    </lineage>
</organism>
<dbReference type="SUPFAM" id="SSF56645">
    <property type="entry name" value="Acyl-CoA dehydrogenase NM domain-like"/>
    <property type="match status" value="1"/>
</dbReference>
<keyword evidence="3" id="KW-1185">Reference proteome</keyword>
<dbReference type="InterPro" id="IPR037069">
    <property type="entry name" value="AcylCoA_DH/ox_N_sf"/>
</dbReference>
<dbReference type="InterPro" id="IPR009100">
    <property type="entry name" value="AcylCoA_DH/oxidase_NM_dom_sf"/>
</dbReference>
<feature type="non-terminal residue" evidence="2">
    <location>
        <position position="78"/>
    </location>
</feature>
<name>F3GK83_PSESJ</name>
<gene>
    <name evidence="2" type="ORF">PSYPI_36555</name>
</gene>
<dbReference type="Gene3D" id="1.10.540.10">
    <property type="entry name" value="Acyl-CoA dehydrogenase/oxidase, N-terminal domain"/>
    <property type="match status" value="1"/>
</dbReference>
<dbReference type="PANTHER" id="PTHR43884">
    <property type="entry name" value="ACYL-COA DEHYDROGENASE"/>
    <property type="match status" value="1"/>
</dbReference>
<dbReference type="AlphaFoldDB" id="F3GK83"/>
<protein>
    <submittedName>
        <fullName evidence="2">Isovaleryl-CoA dehydrogenase</fullName>
    </submittedName>
</protein>
<evidence type="ECO:0000313" key="2">
    <source>
        <dbReference type="EMBL" id="EGH47486.1"/>
    </source>
</evidence>
<comment type="caution">
    <text evidence="2">The sequence shown here is derived from an EMBL/GenBank/DDBJ whole genome shotgun (WGS) entry which is preliminary data.</text>
</comment>
<sequence length="78" mass="8497">MSYPSLNFALGETIDMLRDQLQSFVAAELAPRAAQIDKDNLFPADMWRKFGEMGVLGITVSEEYGGAGLGYLAHVVAM</sequence>
<dbReference type="EMBL" id="AEAI01002266">
    <property type="protein sequence ID" value="EGH47486.1"/>
    <property type="molecule type" value="Genomic_DNA"/>
</dbReference>
<dbReference type="PANTHER" id="PTHR43884:SF12">
    <property type="entry name" value="ISOVALERYL-COA DEHYDROGENASE, MITOCHONDRIAL-RELATED"/>
    <property type="match status" value="1"/>
</dbReference>
<dbReference type="Proteomes" id="UP000004986">
    <property type="component" value="Unassembled WGS sequence"/>
</dbReference>